<organism evidence="1 2">
    <name type="scientific">Actinoallomurus iriomotensis</name>
    <dbReference type="NCBI Taxonomy" id="478107"/>
    <lineage>
        <taxon>Bacteria</taxon>
        <taxon>Bacillati</taxon>
        <taxon>Actinomycetota</taxon>
        <taxon>Actinomycetes</taxon>
        <taxon>Streptosporangiales</taxon>
        <taxon>Thermomonosporaceae</taxon>
        <taxon>Actinoallomurus</taxon>
    </lineage>
</organism>
<dbReference type="EMBL" id="BSTK01000005">
    <property type="protein sequence ID" value="GLY85763.1"/>
    <property type="molecule type" value="Genomic_DNA"/>
</dbReference>
<reference evidence="1" key="1">
    <citation type="submission" date="2023-03" db="EMBL/GenBank/DDBJ databases">
        <title>Actinoallomurus iriomotensis NBRC 103684.</title>
        <authorList>
            <person name="Ichikawa N."/>
            <person name="Sato H."/>
            <person name="Tonouchi N."/>
        </authorList>
    </citation>
    <scope>NUCLEOTIDE SEQUENCE</scope>
    <source>
        <strain evidence="1">NBRC 103684</strain>
    </source>
</reference>
<evidence type="ECO:0000313" key="1">
    <source>
        <dbReference type="EMBL" id="GLY85763.1"/>
    </source>
</evidence>
<dbReference type="Proteomes" id="UP001165074">
    <property type="component" value="Unassembled WGS sequence"/>
</dbReference>
<dbReference type="RefSeq" id="WP_285572914.1">
    <property type="nucleotide sequence ID" value="NZ_BSTK01000005.1"/>
</dbReference>
<protein>
    <submittedName>
        <fullName evidence="1">Uncharacterized protein</fullName>
    </submittedName>
</protein>
<comment type="caution">
    <text evidence="1">The sequence shown here is derived from an EMBL/GenBank/DDBJ whole genome shotgun (WGS) entry which is preliminary data.</text>
</comment>
<sequence length="211" mass="22627">MRRLTIVAGVLAGVVVLGGGAFALFHDDEPFTVSRYRAMCDKPHGFKQAAARSATQPHPVFVYGYWNVREDHPEAFGAGALDVWDPADPAKVQLVACVDTAGRGAFVKRCDYTAQSGPIDGPLGGPGGPTGNYSVDLYKTEFRVTLYAARTGARVATARFSGDRFGADEDENGDPCSPATVVHANDPRGSVREGIPYIRQIRDALTPYVTH</sequence>
<proteinExistence type="predicted"/>
<accession>A0A9W6VUM2</accession>
<keyword evidence="2" id="KW-1185">Reference proteome</keyword>
<dbReference type="AlphaFoldDB" id="A0A9W6VUM2"/>
<name>A0A9W6VUM2_9ACTN</name>
<evidence type="ECO:0000313" key="2">
    <source>
        <dbReference type="Proteomes" id="UP001165074"/>
    </source>
</evidence>
<gene>
    <name evidence="1" type="ORF">Airi02_036920</name>
</gene>